<dbReference type="Proteomes" id="UP000695022">
    <property type="component" value="Unplaced"/>
</dbReference>
<accession>A0ABM1E818</accession>
<keyword evidence="1" id="KW-1185">Reference proteome</keyword>
<name>A0ABM1E818_PRICU</name>
<dbReference type="InterPro" id="IPR036273">
    <property type="entry name" value="CRAL/TRIO_N_dom_sf"/>
</dbReference>
<dbReference type="RefSeq" id="XP_014668339.1">
    <property type="nucleotide sequence ID" value="XM_014812853.1"/>
</dbReference>
<evidence type="ECO:0000313" key="1">
    <source>
        <dbReference type="Proteomes" id="UP000695022"/>
    </source>
</evidence>
<sequence>MKGAMAAVLSPEEEQATREFIEGANHLRQQWGAGPISWNVAVKFLMARKFDVRRALELYQAHENIRSQEGLLNIDPHVEPLKKELFSGKFSILPSRDSNGAAIAVFSAVLHQPLSISHRTVLQCVVYQLDVALESAETAEWARAHGVHL</sequence>
<reference evidence="2" key="1">
    <citation type="submission" date="2025-08" db="UniProtKB">
        <authorList>
            <consortium name="RefSeq"/>
        </authorList>
    </citation>
    <scope>IDENTIFICATION</scope>
</reference>
<dbReference type="SUPFAM" id="SSF46938">
    <property type="entry name" value="CRAL/TRIO N-terminal domain"/>
    <property type="match status" value="1"/>
</dbReference>
<dbReference type="InterPro" id="IPR036865">
    <property type="entry name" value="CRAL-TRIO_dom_sf"/>
</dbReference>
<gene>
    <name evidence="2" type="primary">LOC106809684</name>
</gene>
<organism evidence="1 2">
    <name type="scientific">Priapulus caudatus</name>
    <name type="common">Priapulid worm</name>
    <dbReference type="NCBI Taxonomy" id="37621"/>
    <lineage>
        <taxon>Eukaryota</taxon>
        <taxon>Metazoa</taxon>
        <taxon>Ecdysozoa</taxon>
        <taxon>Scalidophora</taxon>
        <taxon>Priapulida</taxon>
        <taxon>Priapulimorpha</taxon>
        <taxon>Priapulimorphida</taxon>
        <taxon>Priapulidae</taxon>
        <taxon>Priapulus</taxon>
    </lineage>
</organism>
<dbReference type="GeneID" id="106809684"/>
<evidence type="ECO:0000313" key="2">
    <source>
        <dbReference type="RefSeq" id="XP_014668339.1"/>
    </source>
</evidence>
<protein>
    <submittedName>
        <fullName evidence="2">Tyrosine-protein phosphatase non-receptor type 9-like isoform X1</fullName>
    </submittedName>
</protein>
<dbReference type="PANTHER" id="PTHR10174">
    <property type="entry name" value="ALPHA-TOCOPHEROL TRANSFER PROTEIN-RELATED"/>
    <property type="match status" value="1"/>
</dbReference>
<dbReference type="Gene3D" id="3.40.525.10">
    <property type="entry name" value="CRAL-TRIO lipid binding domain"/>
    <property type="match status" value="1"/>
</dbReference>
<proteinExistence type="predicted"/>
<dbReference type="PANTHER" id="PTHR10174:SF208">
    <property type="entry name" value="CRAL-TRIO DOMAIN-CONTAINING PROTEIN DDB_G0278031"/>
    <property type="match status" value="1"/>
</dbReference>